<dbReference type="SUPFAM" id="SSF160240">
    <property type="entry name" value="Cation efflux protein cytoplasmic domain-like"/>
    <property type="match status" value="1"/>
</dbReference>
<dbReference type="Gene3D" id="1.20.1510.10">
    <property type="entry name" value="Cation efflux protein transmembrane domain"/>
    <property type="match status" value="1"/>
</dbReference>
<keyword evidence="4 7" id="KW-0812">Transmembrane</keyword>
<evidence type="ECO:0000256" key="7">
    <source>
        <dbReference type="SAM" id="Phobius"/>
    </source>
</evidence>
<dbReference type="InterPro" id="IPR058533">
    <property type="entry name" value="Cation_efflux_TM"/>
</dbReference>
<evidence type="ECO:0000313" key="10">
    <source>
        <dbReference type="EMBL" id="PIR70216.1"/>
    </source>
</evidence>
<dbReference type="GO" id="GO:0005886">
    <property type="term" value="C:plasma membrane"/>
    <property type="evidence" value="ECO:0007669"/>
    <property type="project" value="TreeGrafter"/>
</dbReference>
<protein>
    <submittedName>
        <fullName evidence="10">Cation transporter</fullName>
    </submittedName>
</protein>
<dbReference type="Pfam" id="PF16916">
    <property type="entry name" value="ZT_dimer"/>
    <property type="match status" value="1"/>
</dbReference>
<dbReference type="InterPro" id="IPR050291">
    <property type="entry name" value="CDF_Transporter"/>
</dbReference>
<dbReference type="InterPro" id="IPR027469">
    <property type="entry name" value="Cation_efflux_TMD_sf"/>
</dbReference>
<evidence type="ECO:0000256" key="6">
    <source>
        <dbReference type="ARBA" id="ARBA00023136"/>
    </source>
</evidence>
<dbReference type="NCBIfam" id="TIGR01297">
    <property type="entry name" value="CDF"/>
    <property type="match status" value="1"/>
</dbReference>
<sequence length="297" mass="33243">MRYREIKRVLLSILILNWIVAFAKISLGLLTGAISIFSDGIHSLFDGFTNIIGYFGIKLAEKPADECHAYGHRKYEAIASQIILFFLMIAAWEIIKEIAGNFSNPAKLNLNPGWTGIAILAVCVIIDVFVARYELKKGKELKSTLLKADAMHTKSHYATTGAVIIGLLLIKYGYPPIIDSIVATFVVLFIIKMIYKILIETTSVLSDKSLFAKEETEKIINIVNSVPGVISCHKIRNRGDKEHIFLDIHIIIDPKYSLERAHKICHEAIGKIQSIMPEIKDITAHPEPPQERSCGLF</sequence>
<feature type="transmembrane region" description="Helical" evidence="7">
    <location>
        <begin position="77"/>
        <end position="95"/>
    </location>
</feature>
<dbReference type="InterPro" id="IPR036837">
    <property type="entry name" value="Cation_efflux_CTD_sf"/>
</dbReference>
<dbReference type="InterPro" id="IPR027470">
    <property type="entry name" value="Cation_efflux_CTD"/>
</dbReference>
<keyword evidence="5 7" id="KW-1133">Transmembrane helix</keyword>
<feature type="transmembrane region" description="Helical" evidence="7">
    <location>
        <begin position="180"/>
        <end position="199"/>
    </location>
</feature>
<name>A0A2H0TF91_9BACT</name>
<proteinExistence type="inferred from homology"/>
<dbReference type="PANTHER" id="PTHR43840">
    <property type="entry name" value="MITOCHONDRIAL METAL TRANSPORTER 1-RELATED"/>
    <property type="match status" value="1"/>
</dbReference>
<dbReference type="EMBL" id="PFCN01000032">
    <property type="protein sequence ID" value="PIR70216.1"/>
    <property type="molecule type" value="Genomic_DNA"/>
</dbReference>
<evidence type="ECO:0000256" key="1">
    <source>
        <dbReference type="ARBA" id="ARBA00004141"/>
    </source>
</evidence>
<evidence type="ECO:0000256" key="2">
    <source>
        <dbReference type="ARBA" id="ARBA00008114"/>
    </source>
</evidence>
<dbReference type="GO" id="GO:0015086">
    <property type="term" value="F:cadmium ion transmembrane transporter activity"/>
    <property type="evidence" value="ECO:0007669"/>
    <property type="project" value="TreeGrafter"/>
</dbReference>
<feature type="transmembrane region" description="Helical" evidence="7">
    <location>
        <begin position="115"/>
        <end position="135"/>
    </location>
</feature>
<reference evidence="11" key="1">
    <citation type="submission" date="2017-09" db="EMBL/GenBank/DDBJ databases">
        <title>Depth-based differentiation of microbial function through sediment-hosted aquifers and enrichment of novel symbionts in the deep terrestrial subsurface.</title>
        <authorList>
            <person name="Probst A.J."/>
            <person name="Ladd B."/>
            <person name="Jarett J.K."/>
            <person name="Geller-Mcgrath D.E."/>
            <person name="Sieber C.M.K."/>
            <person name="Emerson J.B."/>
            <person name="Anantharaman K."/>
            <person name="Thomas B.C."/>
            <person name="Malmstrom R."/>
            <person name="Stieglmeier M."/>
            <person name="Klingl A."/>
            <person name="Woyke T."/>
            <person name="Ryan C.M."/>
            <person name="Banfield J.F."/>
        </authorList>
    </citation>
    <scope>NUCLEOTIDE SEQUENCE [LARGE SCALE GENOMIC DNA]</scope>
</reference>
<dbReference type="GO" id="GO:0015341">
    <property type="term" value="F:zinc efflux antiporter activity"/>
    <property type="evidence" value="ECO:0007669"/>
    <property type="project" value="TreeGrafter"/>
</dbReference>
<dbReference type="Gene3D" id="3.30.70.1350">
    <property type="entry name" value="Cation efflux protein, cytoplasmic domain"/>
    <property type="match status" value="1"/>
</dbReference>
<keyword evidence="6 7" id="KW-0472">Membrane</keyword>
<comment type="subcellular location">
    <subcellularLocation>
        <location evidence="1">Membrane</location>
        <topology evidence="1">Multi-pass membrane protein</topology>
    </subcellularLocation>
</comment>
<accession>A0A2H0TF91</accession>
<evidence type="ECO:0000256" key="3">
    <source>
        <dbReference type="ARBA" id="ARBA00022448"/>
    </source>
</evidence>
<gene>
    <name evidence="10" type="ORF">COU46_02630</name>
</gene>
<comment type="caution">
    <text evidence="10">The sequence shown here is derived from an EMBL/GenBank/DDBJ whole genome shotgun (WGS) entry which is preliminary data.</text>
</comment>
<evidence type="ECO:0000259" key="8">
    <source>
        <dbReference type="Pfam" id="PF01545"/>
    </source>
</evidence>
<dbReference type="Pfam" id="PF01545">
    <property type="entry name" value="Cation_efflux"/>
    <property type="match status" value="1"/>
</dbReference>
<dbReference type="AlphaFoldDB" id="A0A2H0TF91"/>
<evidence type="ECO:0000256" key="4">
    <source>
        <dbReference type="ARBA" id="ARBA00022692"/>
    </source>
</evidence>
<feature type="transmembrane region" description="Helical" evidence="7">
    <location>
        <begin position="9"/>
        <end position="34"/>
    </location>
</feature>
<feature type="domain" description="Cation efflux protein transmembrane" evidence="8">
    <location>
        <begin position="11"/>
        <end position="205"/>
    </location>
</feature>
<dbReference type="PANTHER" id="PTHR43840:SF15">
    <property type="entry name" value="MITOCHONDRIAL METAL TRANSPORTER 1-RELATED"/>
    <property type="match status" value="1"/>
</dbReference>
<feature type="domain" description="Cation efflux protein cytoplasmic" evidence="9">
    <location>
        <begin position="213"/>
        <end position="288"/>
    </location>
</feature>
<evidence type="ECO:0000259" key="9">
    <source>
        <dbReference type="Pfam" id="PF16916"/>
    </source>
</evidence>
<evidence type="ECO:0000313" key="11">
    <source>
        <dbReference type="Proteomes" id="UP000229383"/>
    </source>
</evidence>
<dbReference type="GO" id="GO:0006882">
    <property type="term" value="P:intracellular zinc ion homeostasis"/>
    <property type="evidence" value="ECO:0007669"/>
    <property type="project" value="TreeGrafter"/>
</dbReference>
<dbReference type="InterPro" id="IPR002524">
    <property type="entry name" value="Cation_efflux"/>
</dbReference>
<comment type="similarity">
    <text evidence="2">Belongs to the cation diffusion facilitator (CDF) transporter (TC 2.A.4) family.</text>
</comment>
<dbReference type="GO" id="GO:0015093">
    <property type="term" value="F:ferrous iron transmembrane transporter activity"/>
    <property type="evidence" value="ECO:0007669"/>
    <property type="project" value="TreeGrafter"/>
</dbReference>
<organism evidence="10 11">
    <name type="scientific">Candidatus Niyogibacteria bacterium CG10_big_fil_rev_8_21_14_0_10_42_19</name>
    <dbReference type="NCBI Taxonomy" id="1974725"/>
    <lineage>
        <taxon>Bacteria</taxon>
        <taxon>Candidatus Niyogiibacteriota</taxon>
    </lineage>
</organism>
<dbReference type="Proteomes" id="UP000229383">
    <property type="component" value="Unassembled WGS sequence"/>
</dbReference>
<evidence type="ECO:0000256" key="5">
    <source>
        <dbReference type="ARBA" id="ARBA00022989"/>
    </source>
</evidence>
<keyword evidence="3" id="KW-0813">Transport</keyword>
<dbReference type="SUPFAM" id="SSF161111">
    <property type="entry name" value="Cation efflux protein transmembrane domain-like"/>
    <property type="match status" value="1"/>
</dbReference>